<sequence length="101" mass="11215">MERVLGHHSVRLGGCGRSPSGSTATSDMDSSEPHHPTYDELAECLTSTQQQRFEVMQGLNKCRQVLREHNLMPPPRSNTTVSDQNSGPMTHIPPTTYSAYF</sequence>
<gene>
    <name evidence="2" type="ORF">TorRG33x02_299840</name>
</gene>
<accession>A0A2P5C2T1</accession>
<feature type="region of interest" description="Disordered" evidence="1">
    <location>
        <begin position="68"/>
        <end position="101"/>
    </location>
</feature>
<dbReference type="InParanoid" id="A0A2P5C2T1"/>
<evidence type="ECO:0000256" key="1">
    <source>
        <dbReference type="SAM" id="MobiDB-lite"/>
    </source>
</evidence>
<feature type="compositionally biased region" description="Polar residues" evidence="1">
    <location>
        <begin position="19"/>
        <end position="28"/>
    </location>
</feature>
<dbReference type="Proteomes" id="UP000237000">
    <property type="component" value="Unassembled WGS sequence"/>
</dbReference>
<comment type="caution">
    <text evidence="2">The sequence shown here is derived from an EMBL/GenBank/DDBJ whole genome shotgun (WGS) entry which is preliminary data.</text>
</comment>
<evidence type="ECO:0000313" key="3">
    <source>
        <dbReference type="Proteomes" id="UP000237000"/>
    </source>
</evidence>
<feature type="compositionally biased region" description="Basic residues" evidence="1">
    <location>
        <begin position="1"/>
        <end position="10"/>
    </location>
</feature>
<keyword evidence="3" id="KW-1185">Reference proteome</keyword>
<dbReference type="OrthoDB" id="1732124at2759"/>
<protein>
    <submittedName>
        <fullName evidence="2">Uncharacterized protein</fullName>
    </submittedName>
</protein>
<dbReference type="EMBL" id="JXTC01000422">
    <property type="protein sequence ID" value="PON55326.1"/>
    <property type="molecule type" value="Genomic_DNA"/>
</dbReference>
<organism evidence="2 3">
    <name type="scientific">Trema orientale</name>
    <name type="common">Charcoal tree</name>
    <name type="synonym">Celtis orientalis</name>
    <dbReference type="NCBI Taxonomy" id="63057"/>
    <lineage>
        <taxon>Eukaryota</taxon>
        <taxon>Viridiplantae</taxon>
        <taxon>Streptophyta</taxon>
        <taxon>Embryophyta</taxon>
        <taxon>Tracheophyta</taxon>
        <taxon>Spermatophyta</taxon>
        <taxon>Magnoliopsida</taxon>
        <taxon>eudicotyledons</taxon>
        <taxon>Gunneridae</taxon>
        <taxon>Pentapetalae</taxon>
        <taxon>rosids</taxon>
        <taxon>fabids</taxon>
        <taxon>Rosales</taxon>
        <taxon>Cannabaceae</taxon>
        <taxon>Trema</taxon>
    </lineage>
</organism>
<feature type="compositionally biased region" description="Polar residues" evidence="1">
    <location>
        <begin position="77"/>
        <end position="101"/>
    </location>
</feature>
<proteinExistence type="predicted"/>
<evidence type="ECO:0000313" key="2">
    <source>
        <dbReference type="EMBL" id="PON55326.1"/>
    </source>
</evidence>
<name>A0A2P5C2T1_TREOI</name>
<feature type="region of interest" description="Disordered" evidence="1">
    <location>
        <begin position="1"/>
        <end position="37"/>
    </location>
</feature>
<reference evidence="3" key="1">
    <citation type="submission" date="2016-06" db="EMBL/GenBank/DDBJ databases">
        <title>Parallel loss of symbiosis genes in relatives of nitrogen-fixing non-legume Parasponia.</title>
        <authorList>
            <person name="Van Velzen R."/>
            <person name="Holmer R."/>
            <person name="Bu F."/>
            <person name="Rutten L."/>
            <person name="Van Zeijl A."/>
            <person name="Liu W."/>
            <person name="Santuari L."/>
            <person name="Cao Q."/>
            <person name="Sharma T."/>
            <person name="Shen D."/>
            <person name="Roswanjaya Y."/>
            <person name="Wardhani T."/>
            <person name="Kalhor M.S."/>
            <person name="Jansen J."/>
            <person name="Van den Hoogen J."/>
            <person name="Gungor B."/>
            <person name="Hartog M."/>
            <person name="Hontelez J."/>
            <person name="Verver J."/>
            <person name="Yang W.-C."/>
            <person name="Schijlen E."/>
            <person name="Repin R."/>
            <person name="Schilthuizen M."/>
            <person name="Schranz E."/>
            <person name="Heidstra R."/>
            <person name="Miyata K."/>
            <person name="Fedorova E."/>
            <person name="Kohlen W."/>
            <person name="Bisseling T."/>
            <person name="Smit S."/>
            <person name="Geurts R."/>
        </authorList>
    </citation>
    <scope>NUCLEOTIDE SEQUENCE [LARGE SCALE GENOMIC DNA]</scope>
    <source>
        <strain evidence="3">cv. RG33-2</strain>
    </source>
</reference>
<dbReference type="AlphaFoldDB" id="A0A2P5C2T1"/>